<protein>
    <submittedName>
        <fullName evidence="2">Uncharacterized protein</fullName>
    </submittedName>
</protein>
<name>A0A915M6D7_MELJA</name>
<accession>A0A915M6D7</accession>
<evidence type="ECO:0000313" key="2">
    <source>
        <dbReference type="WBParaSite" id="scaffold33848_cov226.g21011"/>
    </source>
</evidence>
<reference evidence="2" key="1">
    <citation type="submission" date="2022-11" db="UniProtKB">
        <authorList>
            <consortium name="WormBaseParasite"/>
        </authorList>
    </citation>
    <scope>IDENTIFICATION</scope>
</reference>
<proteinExistence type="predicted"/>
<keyword evidence="1" id="KW-1185">Reference proteome</keyword>
<evidence type="ECO:0000313" key="1">
    <source>
        <dbReference type="Proteomes" id="UP000887561"/>
    </source>
</evidence>
<dbReference type="WBParaSite" id="scaffold33848_cov226.g21011">
    <property type="protein sequence ID" value="scaffold33848_cov226.g21011"/>
    <property type="gene ID" value="scaffold33848_cov226.g21011"/>
</dbReference>
<dbReference type="AlphaFoldDB" id="A0A915M6D7"/>
<dbReference type="Proteomes" id="UP000887561">
    <property type="component" value="Unplaced"/>
</dbReference>
<sequence length="91" mass="10654">MSLHLKLPKNPLVIEQIKESELDLPQQEISRNYTDIKETEDGTFVNILLTELKQIETSKIRETESIDKDPSEENKKNIKFEIAEVEKEIEQ</sequence>
<organism evidence="1 2">
    <name type="scientific">Meloidogyne javanica</name>
    <name type="common">Root-knot nematode worm</name>
    <dbReference type="NCBI Taxonomy" id="6303"/>
    <lineage>
        <taxon>Eukaryota</taxon>
        <taxon>Metazoa</taxon>
        <taxon>Ecdysozoa</taxon>
        <taxon>Nematoda</taxon>
        <taxon>Chromadorea</taxon>
        <taxon>Rhabditida</taxon>
        <taxon>Tylenchina</taxon>
        <taxon>Tylenchomorpha</taxon>
        <taxon>Tylenchoidea</taxon>
        <taxon>Meloidogynidae</taxon>
        <taxon>Meloidogyninae</taxon>
        <taxon>Meloidogyne</taxon>
        <taxon>Meloidogyne incognita group</taxon>
    </lineage>
</organism>